<reference evidence="1" key="1">
    <citation type="submission" date="2023-06" db="EMBL/GenBank/DDBJ databases">
        <title>Genome-scale phylogeny and comparative genomics of the fungal order Sordariales.</title>
        <authorList>
            <consortium name="Lawrence Berkeley National Laboratory"/>
            <person name="Hensen N."/>
            <person name="Bonometti L."/>
            <person name="Westerberg I."/>
            <person name="Brannstrom I.O."/>
            <person name="Guillou S."/>
            <person name="Cros-Aarteil S."/>
            <person name="Calhoun S."/>
            <person name="Haridas S."/>
            <person name="Kuo A."/>
            <person name="Mondo S."/>
            <person name="Pangilinan J."/>
            <person name="Riley R."/>
            <person name="Labutti K."/>
            <person name="Andreopoulos B."/>
            <person name="Lipzen A."/>
            <person name="Chen C."/>
            <person name="Yanf M."/>
            <person name="Daum C."/>
            <person name="Ng V."/>
            <person name="Clum A."/>
            <person name="Steindorff A."/>
            <person name="Ohm R."/>
            <person name="Martin F."/>
            <person name="Silar P."/>
            <person name="Natvig D."/>
            <person name="Lalanne C."/>
            <person name="Gautier V."/>
            <person name="Ament-Velasquez S.L."/>
            <person name="Kruys A."/>
            <person name="Hutchinson M.I."/>
            <person name="Powell A.J."/>
            <person name="Barry K."/>
            <person name="Miller A.N."/>
            <person name="Grigoriev I.V."/>
            <person name="Debuchy R."/>
            <person name="Gladieux P."/>
            <person name="Thoren M.H."/>
            <person name="Johannesson H."/>
        </authorList>
    </citation>
    <scope>NUCLEOTIDE SEQUENCE</scope>
    <source>
        <strain evidence="1">PSN4</strain>
    </source>
</reference>
<evidence type="ECO:0000313" key="2">
    <source>
        <dbReference type="Proteomes" id="UP001239445"/>
    </source>
</evidence>
<keyword evidence="2" id="KW-1185">Reference proteome</keyword>
<dbReference type="AlphaFoldDB" id="A0AAJ0FGE9"/>
<accession>A0AAJ0FGE9</accession>
<organism evidence="1 2">
    <name type="scientific">Echria macrotheca</name>
    <dbReference type="NCBI Taxonomy" id="438768"/>
    <lineage>
        <taxon>Eukaryota</taxon>
        <taxon>Fungi</taxon>
        <taxon>Dikarya</taxon>
        <taxon>Ascomycota</taxon>
        <taxon>Pezizomycotina</taxon>
        <taxon>Sordariomycetes</taxon>
        <taxon>Sordariomycetidae</taxon>
        <taxon>Sordariales</taxon>
        <taxon>Schizotheciaceae</taxon>
        <taxon>Echria</taxon>
    </lineage>
</organism>
<gene>
    <name evidence="1" type="ORF">QBC47DRAFT_18105</name>
</gene>
<evidence type="ECO:0000313" key="1">
    <source>
        <dbReference type="EMBL" id="KAK1760919.1"/>
    </source>
</evidence>
<protein>
    <submittedName>
        <fullName evidence="1">Uncharacterized protein</fullName>
    </submittedName>
</protein>
<proteinExistence type="predicted"/>
<sequence>MPRPCLVATQNPFPAICATGSEQTDDGTLCLAAKRWEMMEQTTLSRVVHVVDSAKRQFPRLSRREAMCKAFRIGWRSEQGISSPGPGSSPRHRQAIERHLIPKRGVLRKMEALAEEDWLSAIRSWTRISAKAASPNIQLTTAQSESRGAWLGTPHRCERLVRLPHKPARQRLNLTEGDGKVGRMQCVIPLGHRAVFHSRVKSVSGQTPTSIKGSLRSIH</sequence>
<dbReference type="Proteomes" id="UP001239445">
    <property type="component" value="Unassembled WGS sequence"/>
</dbReference>
<name>A0AAJ0FGE9_9PEZI</name>
<comment type="caution">
    <text evidence="1">The sequence shown here is derived from an EMBL/GenBank/DDBJ whole genome shotgun (WGS) entry which is preliminary data.</text>
</comment>
<dbReference type="EMBL" id="MU839827">
    <property type="protein sequence ID" value="KAK1760919.1"/>
    <property type="molecule type" value="Genomic_DNA"/>
</dbReference>